<dbReference type="InterPro" id="IPR008928">
    <property type="entry name" value="6-hairpin_glycosidase_sf"/>
</dbReference>
<evidence type="ECO:0000259" key="2">
    <source>
        <dbReference type="Pfam" id="PF14742"/>
    </source>
</evidence>
<feature type="domain" description="Putative glycogen debranching enzyme N-terminal" evidence="2">
    <location>
        <begin position="2"/>
        <end position="172"/>
    </location>
</feature>
<dbReference type="InterPro" id="IPR012341">
    <property type="entry name" value="6hp_glycosidase-like_sf"/>
</dbReference>
<proteinExistence type="predicted"/>
<dbReference type="InterPro" id="IPR032856">
    <property type="entry name" value="GDE_N_bis"/>
</dbReference>
<dbReference type="SUPFAM" id="SSF48208">
    <property type="entry name" value="Six-hairpin glycosidases"/>
    <property type="match status" value="1"/>
</dbReference>
<dbReference type="EMBL" id="JAATEJ010000031">
    <property type="protein sequence ID" value="NJP47572.1"/>
    <property type="molecule type" value="Genomic_DNA"/>
</dbReference>
<feature type="region of interest" description="Disordered" evidence="1">
    <location>
        <begin position="172"/>
        <end position="237"/>
    </location>
</feature>
<accession>A0ABX0ZXU7</accession>
<reference evidence="3 4" key="1">
    <citation type="submission" date="2020-03" db="EMBL/GenBank/DDBJ databases">
        <title>WGS of actinomycetes isolated from Thailand.</title>
        <authorList>
            <person name="Thawai C."/>
        </authorList>
    </citation>
    <scope>NUCLEOTIDE SEQUENCE [LARGE SCALE GENOMIC DNA]</scope>
    <source>
        <strain evidence="3 4">PRB2-1</strain>
    </source>
</reference>
<dbReference type="Pfam" id="PF14742">
    <property type="entry name" value="GDE_N_bis"/>
    <property type="match status" value="1"/>
</dbReference>
<keyword evidence="4" id="KW-1185">Reference proteome</keyword>
<gene>
    <name evidence="3" type="ORF">HCN08_29820</name>
</gene>
<organism evidence="3 4">
    <name type="scientific">Actinacidiphila epipremni</name>
    <dbReference type="NCBI Taxonomy" id="2053013"/>
    <lineage>
        <taxon>Bacteria</taxon>
        <taxon>Bacillati</taxon>
        <taxon>Actinomycetota</taxon>
        <taxon>Actinomycetes</taxon>
        <taxon>Kitasatosporales</taxon>
        <taxon>Streptomycetaceae</taxon>
        <taxon>Actinacidiphila</taxon>
    </lineage>
</organism>
<name>A0ABX0ZXU7_9ACTN</name>
<dbReference type="Proteomes" id="UP000734511">
    <property type="component" value="Unassembled WGS sequence"/>
</dbReference>
<dbReference type="Gene3D" id="1.50.10.10">
    <property type="match status" value="1"/>
</dbReference>
<comment type="caution">
    <text evidence="3">The sequence shown here is derived from an EMBL/GenBank/DDBJ whole genome shotgun (WGS) entry which is preliminary data.</text>
</comment>
<sequence>MAVCDRDGQLRGAGVAGLYRDGRRLLARCVLTVAGAEPVTVQAGMAGADRVRFVAVARTAADRGPDPAVTVERVRSAEGVETITVTNSGPARALLPVEITLGTDLAPLAAVAAGRAAAGVPCTVSGAGLRWSDGERTVRTTVRPAPDVVLAATGVLGWRLDVPAGASRVIELRTGLGPPPGGGPGGRSGTESRGDSDAGPLAGPGSWSWSRSRSRGSTGAGGGVGPRAAAGDGSVGSAPAAFARPPLLWPAAELEADDPRAGALLRTSLDDLQGLLLRDPRHPADLHVAAGAPWRLATVPPDALWAARMLLPFGTRLAAGTLHTLARIQDPGSGRIGGPARDTGPQLPPLSCAVEATPLFVTVLAEAWRWGLPAREVEPLLPAAERCLGWLRGVATASAAEGLIADPAPGGPLRAEVQAYAHRAALQGADLLEAFGRPGAQEWRERAAGMRAAFRRRFLRDGPAGVRPVVACTADGRALDVVASSLAHLLDGGLAGAGGTTPGLLDKEQKAQLARLLAAPDMDGGWGLRTLSAAAPGFSAFGHRSGAVRVHDTAVAVTGLAAAGLEEAAASLLGGLLGAAEAFGMRLPEIYAGEQRVRGRAPCPHPVACRPAALAAAGAVHVLAALAGVRPDVPGGSVALRPLVCAPAGAVRVSGLRVAQAPFAVRVGRLGTAMVEEAAPGLRLGA</sequence>
<evidence type="ECO:0000313" key="4">
    <source>
        <dbReference type="Proteomes" id="UP000734511"/>
    </source>
</evidence>
<feature type="compositionally biased region" description="Low complexity" evidence="1">
    <location>
        <begin position="203"/>
        <end position="217"/>
    </location>
</feature>
<evidence type="ECO:0000256" key="1">
    <source>
        <dbReference type="SAM" id="MobiDB-lite"/>
    </source>
</evidence>
<evidence type="ECO:0000313" key="3">
    <source>
        <dbReference type="EMBL" id="NJP47572.1"/>
    </source>
</evidence>
<protein>
    <submittedName>
        <fullName evidence="3">Glycogen debranching protein</fullName>
    </submittedName>
</protein>